<evidence type="ECO:0000313" key="1">
    <source>
        <dbReference type="WBParaSite" id="HPLM_0001698101-mRNA-1"/>
    </source>
</evidence>
<name>A0A0N4WYM4_HAEPC</name>
<proteinExistence type="predicted"/>
<dbReference type="SUPFAM" id="SSF81631">
    <property type="entry name" value="PAP/OAS1 substrate-binding domain"/>
    <property type="match status" value="1"/>
</dbReference>
<dbReference type="Gene3D" id="1.10.1410.10">
    <property type="match status" value="1"/>
</dbReference>
<dbReference type="WBParaSite" id="HPLM_0001698101-mRNA-1">
    <property type="protein sequence ID" value="HPLM_0001698101-mRNA-1"/>
    <property type="gene ID" value="HPLM_0001698101"/>
</dbReference>
<sequence>LMLDFHVWLDFQKRAIVTKFLIDGIGINLAERDRDFGSPELIKHLIPMCFRVPLLKFRSHDGTCVDLQFNNIGSIRSSLFVRTCVEVIVPIVIHWLNSLFDVVKLKDSRNGLFSSYHLNMLALHFLQSDRRAIPFPVTRWRIHGSPSISFRNILFFCNHQIFQG</sequence>
<reference evidence="1" key="1">
    <citation type="submission" date="2017-02" db="UniProtKB">
        <authorList>
            <consortium name="WormBaseParasite"/>
        </authorList>
    </citation>
    <scope>IDENTIFICATION</scope>
</reference>
<accession>A0A0N4WYM4</accession>
<organism evidence="1">
    <name type="scientific">Haemonchus placei</name>
    <name type="common">Barber's pole worm</name>
    <dbReference type="NCBI Taxonomy" id="6290"/>
    <lineage>
        <taxon>Eukaryota</taxon>
        <taxon>Metazoa</taxon>
        <taxon>Ecdysozoa</taxon>
        <taxon>Nematoda</taxon>
        <taxon>Chromadorea</taxon>
        <taxon>Rhabditida</taxon>
        <taxon>Rhabditina</taxon>
        <taxon>Rhabditomorpha</taxon>
        <taxon>Strongyloidea</taxon>
        <taxon>Trichostrongylidae</taxon>
        <taxon>Haemonchus</taxon>
    </lineage>
</organism>
<dbReference type="AlphaFoldDB" id="A0A0N4WYM4"/>
<protein>
    <submittedName>
        <fullName evidence="1">BPI/LBP family protein</fullName>
    </submittedName>
</protein>